<evidence type="ECO:0000313" key="2">
    <source>
        <dbReference type="Proteomes" id="UP000299102"/>
    </source>
</evidence>
<dbReference type="AlphaFoldDB" id="A0A4C1UDN3"/>
<dbReference type="EMBL" id="BGZK01000157">
    <property type="protein sequence ID" value="GBP24082.1"/>
    <property type="molecule type" value="Genomic_DNA"/>
</dbReference>
<comment type="caution">
    <text evidence="1">The sequence shown here is derived from an EMBL/GenBank/DDBJ whole genome shotgun (WGS) entry which is preliminary data.</text>
</comment>
<accession>A0A4C1UDN3</accession>
<evidence type="ECO:0000313" key="1">
    <source>
        <dbReference type="EMBL" id="GBP24082.1"/>
    </source>
</evidence>
<sequence>MLPTPAAPRRPSAVRLSALPSFCFRVAAITQALLLHLEVNAAVTDLLQNKDVSIAARQGLIRVALTAFSNAMEILISETLLYNQIILRSENIINIPSDYGRGVNFPTERQQEAATTTCANYCLLQELAEEIINMQVPQPADRLRKFYQNLCKVTSDSTILT</sequence>
<dbReference type="OrthoDB" id="7701249at2759"/>
<proteinExistence type="predicted"/>
<organism evidence="1 2">
    <name type="scientific">Eumeta variegata</name>
    <name type="common">Bagworm moth</name>
    <name type="synonym">Eumeta japonica</name>
    <dbReference type="NCBI Taxonomy" id="151549"/>
    <lineage>
        <taxon>Eukaryota</taxon>
        <taxon>Metazoa</taxon>
        <taxon>Ecdysozoa</taxon>
        <taxon>Arthropoda</taxon>
        <taxon>Hexapoda</taxon>
        <taxon>Insecta</taxon>
        <taxon>Pterygota</taxon>
        <taxon>Neoptera</taxon>
        <taxon>Endopterygota</taxon>
        <taxon>Lepidoptera</taxon>
        <taxon>Glossata</taxon>
        <taxon>Ditrysia</taxon>
        <taxon>Tineoidea</taxon>
        <taxon>Psychidae</taxon>
        <taxon>Oiketicinae</taxon>
        <taxon>Eumeta</taxon>
    </lineage>
</organism>
<reference evidence="1 2" key="1">
    <citation type="journal article" date="2019" name="Commun. Biol.">
        <title>The bagworm genome reveals a unique fibroin gene that provides high tensile strength.</title>
        <authorList>
            <person name="Kono N."/>
            <person name="Nakamura H."/>
            <person name="Ohtoshi R."/>
            <person name="Tomita M."/>
            <person name="Numata K."/>
            <person name="Arakawa K."/>
        </authorList>
    </citation>
    <scope>NUCLEOTIDE SEQUENCE [LARGE SCALE GENOMIC DNA]</scope>
</reference>
<keyword evidence="2" id="KW-1185">Reference proteome</keyword>
<gene>
    <name evidence="1" type="ORF">EVAR_27305_1</name>
</gene>
<name>A0A4C1UDN3_EUMVA</name>
<protein>
    <submittedName>
        <fullName evidence="1">Uncharacterized protein</fullName>
    </submittedName>
</protein>
<dbReference type="Proteomes" id="UP000299102">
    <property type="component" value="Unassembled WGS sequence"/>
</dbReference>